<evidence type="ECO:0000313" key="2">
    <source>
        <dbReference type="EMBL" id="KKM04055.1"/>
    </source>
</evidence>
<name>A0A0F9GZ28_9ZZZZ</name>
<sequence length="101" mass="10905">MELDFIALSGVIGIILPFLISFLKNIGRTWNTQMIRAFAFGAALVAALVQTGADLGWTNLDFNTVVLSFTAIYTLAQTTFKGLWEGTTIEGALASIFNNNA</sequence>
<dbReference type="EMBL" id="LAZR01016542">
    <property type="protein sequence ID" value="KKM04055.1"/>
    <property type="molecule type" value="Genomic_DNA"/>
</dbReference>
<keyword evidence="1" id="KW-1133">Transmembrane helix</keyword>
<accession>A0A0F9GZ28</accession>
<gene>
    <name evidence="2" type="ORF">LCGC14_1768070</name>
</gene>
<proteinExistence type="predicted"/>
<organism evidence="2">
    <name type="scientific">marine sediment metagenome</name>
    <dbReference type="NCBI Taxonomy" id="412755"/>
    <lineage>
        <taxon>unclassified sequences</taxon>
        <taxon>metagenomes</taxon>
        <taxon>ecological metagenomes</taxon>
    </lineage>
</organism>
<feature type="transmembrane region" description="Helical" evidence="1">
    <location>
        <begin position="6"/>
        <end position="23"/>
    </location>
</feature>
<protein>
    <recommendedName>
        <fullName evidence="3">Holin</fullName>
    </recommendedName>
</protein>
<comment type="caution">
    <text evidence="2">The sequence shown here is derived from an EMBL/GenBank/DDBJ whole genome shotgun (WGS) entry which is preliminary data.</text>
</comment>
<dbReference type="AlphaFoldDB" id="A0A0F9GZ28"/>
<keyword evidence="1" id="KW-0472">Membrane</keyword>
<evidence type="ECO:0000256" key="1">
    <source>
        <dbReference type="SAM" id="Phobius"/>
    </source>
</evidence>
<evidence type="ECO:0008006" key="3">
    <source>
        <dbReference type="Google" id="ProtNLM"/>
    </source>
</evidence>
<reference evidence="2" key="1">
    <citation type="journal article" date="2015" name="Nature">
        <title>Complex archaea that bridge the gap between prokaryotes and eukaryotes.</title>
        <authorList>
            <person name="Spang A."/>
            <person name="Saw J.H."/>
            <person name="Jorgensen S.L."/>
            <person name="Zaremba-Niedzwiedzka K."/>
            <person name="Martijn J."/>
            <person name="Lind A.E."/>
            <person name="van Eijk R."/>
            <person name="Schleper C."/>
            <person name="Guy L."/>
            <person name="Ettema T.J."/>
        </authorList>
    </citation>
    <scope>NUCLEOTIDE SEQUENCE</scope>
</reference>
<keyword evidence="1" id="KW-0812">Transmembrane</keyword>
<feature type="transmembrane region" description="Helical" evidence="1">
    <location>
        <begin position="35"/>
        <end position="53"/>
    </location>
</feature>